<dbReference type="InterPro" id="IPR037079">
    <property type="entry name" value="AF2212/PG0164-like_sf"/>
</dbReference>
<evidence type="ECO:0000313" key="2">
    <source>
        <dbReference type="Proteomes" id="UP001596298"/>
    </source>
</evidence>
<dbReference type="Pfam" id="PF13376">
    <property type="entry name" value="OmdA"/>
    <property type="match status" value="1"/>
</dbReference>
<dbReference type="Proteomes" id="UP001596298">
    <property type="component" value="Unassembled WGS sequence"/>
</dbReference>
<organism evidence="1 2">
    <name type="scientific">Flexivirga alba</name>
    <dbReference type="NCBI Taxonomy" id="702742"/>
    <lineage>
        <taxon>Bacteria</taxon>
        <taxon>Bacillati</taxon>
        <taxon>Actinomycetota</taxon>
        <taxon>Actinomycetes</taxon>
        <taxon>Micrococcales</taxon>
        <taxon>Dermacoccaceae</taxon>
        <taxon>Flexivirga</taxon>
    </lineage>
</organism>
<keyword evidence="2" id="KW-1185">Reference proteome</keyword>
<dbReference type="SUPFAM" id="SSF141694">
    <property type="entry name" value="AF2212/PG0164-like"/>
    <property type="match status" value="1"/>
</dbReference>
<dbReference type="EMBL" id="JBHSWH010000001">
    <property type="protein sequence ID" value="MFC6705887.1"/>
    <property type="molecule type" value="Genomic_DNA"/>
</dbReference>
<reference evidence="2" key="1">
    <citation type="journal article" date="2019" name="Int. J. Syst. Evol. Microbiol.">
        <title>The Global Catalogue of Microorganisms (GCM) 10K type strain sequencing project: providing services to taxonomists for standard genome sequencing and annotation.</title>
        <authorList>
            <consortium name="The Broad Institute Genomics Platform"/>
            <consortium name="The Broad Institute Genome Sequencing Center for Infectious Disease"/>
            <person name="Wu L."/>
            <person name="Ma J."/>
        </authorList>
    </citation>
    <scope>NUCLEOTIDE SEQUENCE [LARGE SCALE GENOMIC DNA]</scope>
    <source>
        <strain evidence="2">CCUG 58127</strain>
    </source>
</reference>
<evidence type="ECO:0000313" key="1">
    <source>
        <dbReference type="EMBL" id="MFC6705887.1"/>
    </source>
</evidence>
<name>A0ABW2AGI6_9MICO</name>
<dbReference type="InterPro" id="IPR015018">
    <property type="entry name" value="DUF1905"/>
</dbReference>
<protein>
    <submittedName>
        <fullName evidence="1">YdeI/OmpD-associated family protein</fullName>
    </submittedName>
</protein>
<dbReference type="Gene3D" id="2.40.30.100">
    <property type="entry name" value="AF2212/PG0164-like"/>
    <property type="match status" value="1"/>
</dbReference>
<proteinExistence type="predicted"/>
<dbReference type="RefSeq" id="WP_382401430.1">
    <property type="nucleotide sequence ID" value="NZ_JBHSWH010000001.1"/>
</dbReference>
<comment type="caution">
    <text evidence="1">The sequence shown here is derived from an EMBL/GenBank/DDBJ whole genome shotgun (WGS) entry which is preliminary data.</text>
</comment>
<gene>
    <name evidence="1" type="ORF">ACFQDH_11560</name>
</gene>
<sequence length="182" mass="20005">MATKAEPTTVECTAHTELIADRMIVRLPDDASAALPSRGQIAATVTVDGAPYPTVIEPDGRRGHWIPIDDGLRSELDLAGGATVELEIEPTKEWPEPDVPEDFSAALADASDLTETWQDITPMARWEWVRWINATKNPVTRDRRVEVGVSKLRSGKRRPCCFDLSSCTDPEVAKSGKLVEPE</sequence>
<accession>A0ABW2AGI6</accession>
<dbReference type="Pfam" id="PF08922">
    <property type="entry name" value="DUF1905"/>
    <property type="match status" value="1"/>
</dbReference>